<dbReference type="Pfam" id="PF09756">
    <property type="entry name" value="DDRGK"/>
    <property type="match status" value="1"/>
</dbReference>
<dbReference type="OMA" id="EFTRECN"/>
<dbReference type="InterPro" id="IPR036390">
    <property type="entry name" value="WH_DNA-bd_sf"/>
</dbReference>
<dbReference type="InterPro" id="IPR036388">
    <property type="entry name" value="WH-like_DNA-bd_sf"/>
</dbReference>
<keyword evidence="3" id="KW-1133">Transmembrane helix</keyword>
<dbReference type="AlphaFoldDB" id="A0A0L0DKW0"/>
<feature type="compositionally biased region" description="Gly residues" evidence="5">
    <location>
        <begin position="68"/>
        <end position="77"/>
    </location>
</feature>
<feature type="chain" id="PRO_5005537603" description="DDRGK domain-containing protein 1" evidence="6">
    <location>
        <begin position="19"/>
        <end position="309"/>
    </location>
</feature>
<feature type="signal peptide" evidence="6">
    <location>
        <begin position="1"/>
        <end position="18"/>
    </location>
</feature>
<feature type="compositionally biased region" description="Acidic residues" evidence="5">
    <location>
        <begin position="132"/>
        <end position="146"/>
    </location>
</feature>
<evidence type="ECO:0000256" key="2">
    <source>
        <dbReference type="ARBA" id="ARBA00022692"/>
    </source>
</evidence>
<reference evidence="7 8" key="1">
    <citation type="submission" date="2010-05" db="EMBL/GenBank/DDBJ databases">
        <title>The Genome Sequence of Thecamonas trahens ATCC 50062.</title>
        <authorList>
            <consortium name="The Broad Institute Genome Sequencing Platform"/>
            <person name="Russ C."/>
            <person name="Cuomo C."/>
            <person name="Shea T."/>
            <person name="Young S.K."/>
            <person name="Zeng Q."/>
            <person name="Koehrsen M."/>
            <person name="Haas B."/>
            <person name="Borodovsky M."/>
            <person name="Guigo R."/>
            <person name="Alvarado L."/>
            <person name="Berlin A."/>
            <person name="Bochicchio J."/>
            <person name="Borenstein D."/>
            <person name="Chapman S."/>
            <person name="Chen Z."/>
            <person name="Freedman E."/>
            <person name="Gellesch M."/>
            <person name="Goldberg J."/>
            <person name="Griggs A."/>
            <person name="Gujja S."/>
            <person name="Heilman E."/>
            <person name="Heiman D."/>
            <person name="Hepburn T."/>
            <person name="Howarth C."/>
            <person name="Jen D."/>
            <person name="Larson L."/>
            <person name="Mehta T."/>
            <person name="Park D."/>
            <person name="Pearson M."/>
            <person name="Roberts A."/>
            <person name="Saif S."/>
            <person name="Shenoy N."/>
            <person name="Sisk P."/>
            <person name="Stolte C."/>
            <person name="Sykes S."/>
            <person name="Thomson T."/>
            <person name="Walk T."/>
            <person name="White J."/>
            <person name="Yandava C."/>
            <person name="Burger G."/>
            <person name="Gray M.W."/>
            <person name="Holland P.W.H."/>
            <person name="King N."/>
            <person name="Lang F.B.F."/>
            <person name="Roger A.J."/>
            <person name="Ruiz-Trillo I."/>
            <person name="Lander E."/>
            <person name="Nusbaum C."/>
        </authorList>
    </citation>
    <scope>NUCLEOTIDE SEQUENCE [LARGE SCALE GENOMIC DNA]</scope>
    <source>
        <strain evidence="7 8">ATCC 50062</strain>
    </source>
</reference>
<dbReference type="InterPro" id="IPR050899">
    <property type="entry name" value="DDRGK_domain-containing"/>
</dbReference>
<dbReference type="GO" id="GO:0016020">
    <property type="term" value="C:membrane"/>
    <property type="evidence" value="ECO:0007669"/>
    <property type="project" value="UniProtKB-SubCell"/>
</dbReference>
<keyword evidence="2" id="KW-0812">Transmembrane</keyword>
<evidence type="ECO:0000313" key="7">
    <source>
        <dbReference type="EMBL" id="KNC52870.1"/>
    </source>
</evidence>
<proteinExistence type="predicted"/>
<name>A0A0L0DKW0_THETB</name>
<feature type="compositionally biased region" description="Basic and acidic residues" evidence="5">
    <location>
        <begin position="103"/>
        <end position="112"/>
    </location>
</feature>
<accession>A0A0L0DKW0</accession>
<evidence type="ECO:0008006" key="9">
    <source>
        <dbReference type="Google" id="ProtNLM"/>
    </source>
</evidence>
<evidence type="ECO:0000256" key="6">
    <source>
        <dbReference type="SAM" id="SignalP"/>
    </source>
</evidence>
<keyword evidence="4" id="KW-0472">Membrane</keyword>
<evidence type="ECO:0000256" key="1">
    <source>
        <dbReference type="ARBA" id="ARBA00004167"/>
    </source>
</evidence>
<evidence type="ECO:0000256" key="3">
    <source>
        <dbReference type="ARBA" id="ARBA00022989"/>
    </source>
</evidence>
<dbReference type="Gene3D" id="1.10.10.10">
    <property type="entry name" value="Winged helix-like DNA-binding domain superfamily/Winged helix DNA-binding domain"/>
    <property type="match status" value="1"/>
</dbReference>
<dbReference type="RefSeq" id="XP_013754969.1">
    <property type="nucleotide sequence ID" value="XM_013899515.1"/>
</dbReference>
<keyword evidence="8" id="KW-1185">Reference proteome</keyword>
<keyword evidence="6" id="KW-0732">Signal</keyword>
<dbReference type="EMBL" id="GL349476">
    <property type="protein sequence ID" value="KNC52870.1"/>
    <property type="molecule type" value="Genomic_DNA"/>
</dbReference>
<comment type="subcellular location">
    <subcellularLocation>
        <location evidence="1">Membrane</location>
        <topology evidence="1">Single-pass membrane protein</topology>
    </subcellularLocation>
</comment>
<feature type="region of interest" description="Disordered" evidence="5">
    <location>
        <begin position="29"/>
        <end position="149"/>
    </location>
</feature>
<dbReference type="STRING" id="461836.A0A0L0DKW0"/>
<dbReference type="eggNOG" id="KOG3054">
    <property type="taxonomic scope" value="Eukaryota"/>
</dbReference>
<dbReference type="PANTHER" id="PTHR48176:SF1">
    <property type="entry name" value="DDRGK DOMAIN-CONTAINING PROTEIN 1"/>
    <property type="match status" value="1"/>
</dbReference>
<dbReference type="OrthoDB" id="2285710at2759"/>
<evidence type="ECO:0000313" key="8">
    <source>
        <dbReference type="Proteomes" id="UP000054408"/>
    </source>
</evidence>
<sequence length="309" mass="32897">MDWVLVGALCLAVVGVAALLTVFKGQTRKDVAPGDEPEVEVAPSGLSRQARRRAEREARRRKKRDAGGDGPGGATDGGDGDDGGLPRAGGGDGPVVGRNRRGAKYEAKQRMKEARRKAREAQAAEEARAAEADELLVGDEGDDEAAAEAARVEAETERAAVEAAERAAAEAAAYEAMKAEFEVVTEGSLLADLGAEGEDVNTAFCKYVKRQKVVELDALASKFHLRTPEVVARLRALEADGRLMGIFDDRGKYIYVTMSELKAVARQINGAGRIGLDELAVVAGSLISVEKAKRKKRRKRKDEAGPSAT</sequence>
<dbReference type="GO" id="GO:0044389">
    <property type="term" value="F:ubiquitin-like protein ligase binding"/>
    <property type="evidence" value="ECO:0007669"/>
    <property type="project" value="TreeGrafter"/>
</dbReference>
<evidence type="ECO:0000256" key="4">
    <source>
        <dbReference type="ARBA" id="ARBA00023136"/>
    </source>
</evidence>
<dbReference type="PANTHER" id="PTHR48176">
    <property type="entry name" value="DDRGK DOMAIN-CONTAINING PROTEIN 1"/>
    <property type="match status" value="1"/>
</dbReference>
<organism evidence="7 8">
    <name type="scientific">Thecamonas trahens ATCC 50062</name>
    <dbReference type="NCBI Taxonomy" id="461836"/>
    <lineage>
        <taxon>Eukaryota</taxon>
        <taxon>Apusozoa</taxon>
        <taxon>Apusomonadida</taxon>
        <taxon>Apusomonadidae</taxon>
        <taxon>Thecamonas</taxon>
    </lineage>
</organism>
<gene>
    <name evidence="7" type="ORF">AMSG_09025</name>
</gene>
<evidence type="ECO:0000256" key="5">
    <source>
        <dbReference type="SAM" id="MobiDB-lite"/>
    </source>
</evidence>
<dbReference type="GeneID" id="25567577"/>
<dbReference type="SUPFAM" id="SSF46785">
    <property type="entry name" value="Winged helix' DNA-binding domain"/>
    <property type="match status" value="1"/>
</dbReference>
<protein>
    <recommendedName>
        <fullName evidence="9">DDRGK domain-containing protein 1</fullName>
    </recommendedName>
</protein>
<dbReference type="SMART" id="SM01128">
    <property type="entry name" value="DDRGK"/>
    <property type="match status" value="1"/>
</dbReference>
<feature type="compositionally biased region" description="Basic and acidic residues" evidence="5">
    <location>
        <begin position="119"/>
        <end position="131"/>
    </location>
</feature>
<dbReference type="Proteomes" id="UP000054408">
    <property type="component" value="Unassembled WGS sequence"/>
</dbReference>
<dbReference type="InterPro" id="IPR019153">
    <property type="entry name" value="DDRGK_dom-contain"/>
</dbReference>